<accession>A0A449AV39</accession>
<evidence type="ECO:0000256" key="1">
    <source>
        <dbReference type="ARBA" id="ARBA00023121"/>
    </source>
</evidence>
<dbReference type="Gene3D" id="3.40.50.10170">
    <property type="match status" value="1"/>
</dbReference>
<dbReference type="Proteomes" id="UP000290815">
    <property type="component" value="Chromosome"/>
</dbReference>
<keyword evidence="1" id="KW-0446">Lipid-binding</keyword>
<protein>
    <submittedName>
        <fullName evidence="2">Fatty acid-binding protein DegV-like protein</fullName>
    </submittedName>
</protein>
<proteinExistence type="predicted"/>
<sequence length="284" mass="31817">MKKLGIIIDSFSGLTVEEANQLGFYFLPLQVEIDGQKYQDGKDDHLSILLKLQSAKSFFSSLPVLDTIEKTVQEASEKYDDVIVLTLHENLSSTNKYLKTFAAEKANVHVIDNHFSGIQFVNVALFARKNYEEKNMPIDKLIKSIAEINQDSLTLLVPKNLDYMIKGGRLTGVKKLILSTISMVPLLNYDIEGKVSVLGLKRTLKGVIGKLFDKTNDFIIQNNLTQVEFNWMHGIDEEVNNLVKKIASEKAIAFKHEQLTSSVVAVHTGPEAFSVTVMPKLETN</sequence>
<dbReference type="AlphaFoldDB" id="A0A449AV39"/>
<dbReference type="InterPro" id="IPR003797">
    <property type="entry name" value="DegV"/>
</dbReference>
<dbReference type="PROSITE" id="PS51482">
    <property type="entry name" value="DEGV"/>
    <property type="match status" value="1"/>
</dbReference>
<dbReference type="EMBL" id="LR215024">
    <property type="protein sequence ID" value="VEU70356.1"/>
    <property type="molecule type" value="Genomic_DNA"/>
</dbReference>
<dbReference type="RefSeq" id="WP_027333503.1">
    <property type="nucleotide sequence ID" value="NZ_LR215024.1"/>
</dbReference>
<dbReference type="NCBIfam" id="TIGR00762">
    <property type="entry name" value="DegV"/>
    <property type="match status" value="1"/>
</dbReference>
<dbReference type="KEGG" id="mgly:NCTC10194_00365"/>
<dbReference type="InterPro" id="IPR050270">
    <property type="entry name" value="DegV_domain_contain"/>
</dbReference>
<gene>
    <name evidence="2" type="ORF">NCTC10194_00365</name>
</gene>
<evidence type="ECO:0000313" key="2">
    <source>
        <dbReference type="EMBL" id="VEU70356.1"/>
    </source>
</evidence>
<dbReference type="PANTHER" id="PTHR33434:SF2">
    <property type="entry name" value="FATTY ACID-BINDING PROTEIN TM_1468"/>
    <property type="match status" value="1"/>
</dbReference>
<dbReference type="InterPro" id="IPR043168">
    <property type="entry name" value="DegV_C"/>
</dbReference>
<dbReference type="Pfam" id="PF02645">
    <property type="entry name" value="DegV"/>
    <property type="match status" value="1"/>
</dbReference>
<dbReference type="SUPFAM" id="SSF82549">
    <property type="entry name" value="DAK1/DegV-like"/>
    <property type="match status" value="1"/>
</dbReference>
<keyword evidence="3" id="KW-1185">Reference proteome</keyword>
<dbReference type="GO" id="GO:0008289">
    <property type="term" value="F:lipid binding"/>
    <property type="evidence" value="ECO:0007669"/>
    <property type="project" value="UniProtKB-KW"/>
</dbReference>
<name>A0A449AV39_9BACT</name>
<organism evidence="2 3">
    <name type="scientific">Mycoplasmopsis glycophila</name>
    <dbReference type="NCBI Taxonomy" id="171285"/>
    <lineage>
        <taxon>Bacteria</taxon>
        <taxon>Bacillati</taxon>
        <taxon>Mycoplasmatota</taxon>
        <taxon>Mycoplasmoidales</taxon>
        <taxon>Metamycoplasmataceae</taxon>
        <taxon>Mycoplasmopsis</taxon>
    </lineage>
</organism>
<dbReference type="Gene3D" id="3.30.1180.10">
    <property type="match status" value="1"/>
</dbReference>
<reference evidence="2 3" key="1">
    <citation type="submission" date="2019-01" db="EMBL/GenBank/DDBJ databases">
        <authorList>
            <consortium name="Pathogen Informatics"/>
        </authorList>
    </citation>
    <scope>NUCLEOTIDE SEQUENCE [LARGE SCALE GENOMIC DNA]</scope>
    <source>
        <strain evidence="2 3">NCTC10194</strain>
    </source>
</reference>
<dbReference type="PANTHER" id="PTHR33434">
    <property type="entry name" value="DEGV DOMAIN-CONTAINING PROTEIN DR_1986-RELATED"/>
    <property type="match status" value="1"/>
</dbReference>
<evidence type="ECO:0000313" key="3">
    <source>
        <dbReference type="Proteomes" id="UP000290815"/>
    </source>
</evidence>